<proteinExistence type="predicted"/>
<reference evidence="2 3" key="1">
    <citation type="submission" date="2018-04" db="EMBL/GenBank/DDBJ databases">
        <title>The genome of golden apple snail Pomacea canaliculata provides insight into stress tolerance and invasive adaptation.</title>
        <authorList>
            <person name="Liu C."/>
            <person name="Liu B."/>
            <person name="Ren Y."/>
            <person name="Zhang Y."/>
            <person name="Wang H."/>
            <person name="Li S."/>
            <person name="Jiang F."/>
            <person name="Yin L."/>
            <person name="Zhang G."/>
            <person name="Qian W."/>
            <person name="Fan W."/>
        </authorList>
    </citation>
    <scope>NUCLEOTIDE SEQUENCE [LARGE SCALE GENOMIC DNA]</scope>
    <source>
        <strain evidence="2">SZHN2017</strain>
        <tissue evidence="2">Muscle</tissue>
    </source>
</reference>
<dbReference type="InterPro" id="IPR018247">
    <property type="entry name" value="EF_Hand_1_Ca_BS"/>
</dbReference>
<evidence type="ECO:0000313" key="3">
    <source>
        <dbReference type="Proteomes" id="UP000245119"/>
    </source>
</evidence>
<dbReference type="AlphaFoldDB" id="A0A2T7PSV5"/>
<dbReference type="SUPFAM" id="SSF47473">
    <property type="entry name" value="EF-hand"/>
    <property type="match status" value="1"/>
</dbReference>
<keyword evidence="3" id="KW-1185">Reference proteome</keyword>
<evidence type="ECO:0000313" key="2">
    <source>
        <dbReference type="EMBL" id="PVD36513.1"/>
    </source>
</evidence>
<dbReference type="Proteomes" id="UP000245119">
    <property type="component" value="Linkage Group LG2"/>
</dbReference>
<name>A0A2T7PSV5_POMCA</name>
<keyword evidence="1" id="KW-0106">Calcium</keyword>
<accession>A0A2T7PSV5</accession>
<evidence type="ECO:0000256" key="1">
    <source>
        <dbReference type="ARBA" id="ARBA00022837"/>
    </source>
</evidence>
<gene>
    <name evidence="2" type="ORF">C0Q70_03498</name>
</gene>
<protein>
    <recommendedName>
        <fullName evidence="4">EF-hand domain-containing protein</fullName>
    </recommendedName>
</protein>
<dbReference type="EMBL" id="PZQS01000002">
    <property type="protein sequence ID" value="PVD36513.1"/>
    <property type="molecule type" value="Genomic_DNA"/>
</dbReference>
<comment type="caution">
    <text evidence="2">The sequence shown here is derived from an EMBL/GenBank/DDBJ whole genome shotgun (WGS) entry which is preliminary data.</text>
</comment>
<dbReference type="InterPro" id="IPR011992">
    <property type="entry name" value="EF-hand-dom_pair"/>
</dbReference>
<evidence type="ECO:0008006" key="4">
    <source>
        <dbReference type="Google" id="ProtNLM"/>
    </source>
</evidence>
<dbReference type="PROSITE" id="PS00018">
    <property type="entry name" value="EF_HAND_1"/>
    <property type="match status" value="1"/>
</dbReference>
<sequence>MTNFTDRVRQLHSRAGAGAAWLEKALFTLYDSDHDHRLEMGDFVRFYEAIDTSGKDHVTEDQYKAYFITVKILNHNYLWFRDLGT</sequence>
<organism evidence="2 3">
    <name type="scientific">Pomacea canaliculata</name>
    <name type="common">Golden apple snail</name>
    <dbReference type="NCBI Taxonomy" id="400727"/>
    <lineage>
        <taxon>Eukaryota</taxon>
        <taxon>Metazoa</taxon>
        <taxon>Spiralia</taxon>
        <taxon>Lophotrochozoa</taxon>
        <taxon>Mollusca</taxon>
        <taxon>Gastropoda</taxon>
        <taxon>Caenogastropoda</taxon>
        <taxon>Architaenioglossa</taxon>
        <taxon>Ampullarioidea</taxon>
        <taxon>Ampullariidae</taxon>
        <taxon>Pomacea</taxon>
    </lineage>
</organism>